<dbReference type="KEGG" id="tet:TTHERM_000646901"/>
<dbReference type="InParanoid" id="W7WW68"/>
<sequence>MISTYLLTNLQLQFKQTKINLLLSLLVNFRQNICITDHTKTFLYLKTNIQQIIIFCQIKLLQLTQIENQDIFYLKENLIYKNRLIMLLNKLSMVSYNGILIQLIVLICLLIKYPIVFQMYNQSREIFSNSEFLKKMKISLTFNHKRIQKQVKSIQLDF</sequence>
<keyword evidence="3" id="KW-1185">Reference proteome</keyword>
<evidence type="ECO:0000313" key="3">
    <source>
        <dbReference type="Proteomes" id="UP000009168"/>
    </source>
</evidence>
<dbReference type="EMBL" id="GG662245">
    <property type="protein sequence ID" value="EWS71075.1"/>
    <property type="molecule type" value="Genomic_DNA"/>
</dbReference>
<organism evidence="2 3">
    <name type="scientific">Tetrahymena thermophila (strain SB210)</name>
    <dbReference type="NCBI Taxonomy" id="312017"/>
    <lineage>
        <taxon>Eukaryota</taxon>
        <taxon>Sar</taxon>
        <taxon>Alveolata</taxon>
        <taxon>Ciliophora</taxon>
        <taxon>Intramacronucleata</taxon>
        <taxon>Oligohymenophorea</taxon>
        <taxon>Hymenostomatida</taxon>
        <taxon>Tetrahymenina</taxon>
        <taxon>Tetrahymenidae</taxon>
        <taxon>Tetrahymena</taxon>
    </lineage>
</organism>
<keyword evidence="1 2" id="KW-0812">Transmembrane</keyword>
<gene>
    <name evidence="2" type="ORF">TTHERM_000646901</name>
</gene>
<keyword evidence="1" id="KW-0472">Membrane</keyword>
<name>W7WW68_TETTS</name>
<protein>
    <submittedName>
        <fullName evidence="2">Transmembrane protein, putative</fullName>
    </submittedName>
</protein>
<evidence type="ECO:0000313" key="2">
    <source>
        <dbReference type="EMBL" id="EWS71075.1"/>
    </source>
</evidence>
<dbReference type="AlphaFoldDB" id="W7WW68"/>
<dbReference type="RefSeq" id="XP_012656374.1">
    <property type="nucleotide sequence ID" value="XM_012800920.1"/>
</dbReference>
<keyword evidence="1" id="KW-1133">Transmembrane helix</keyword>
<dbReference type="Proteomes" id="UP000009168">
    <property type="component" value="Unassembled WGS sequence"/>
</dbReference>
<proteinExistence type="predicted"/>
<reference evidence="3" key="1">
    <citation type="journal article" date="2006" name="PLoS Biol.">
        <title>Macronuclear genome sequence of the ciliate Tetrahymena thermophila, a model eukaryote.</title>
        <authorList>
            <person name="Eisen J.A."/>
            <person name="Coyne R.S."/>
            <person name="Wu M."/>
            <person name="Wu D."/>
            <person name="Thiagarajan M."/>
            <person name="Wortman J.R."/>
            <person name="Badger J.H."/>
            <person name="Ren Q."/>
            <person name="Amedeo P."/>
            <person name="Jones K.M."/>
            <person name="Tallon L.J."/>
            <person name="Delcher A.L."/>
            <person name="Salzberg S.L."/>
            <person name="Silva J.C."/>
            <person name="Haas B.J."/>
            <person name="Majoros W.H."/>
            <person name="Farzad M."/>
            <person name="Carlton J.M."/>
            <person name="Smith R.K. Jr."/>
            <person name="Garg J."/>
            <person name="Pearlman R.E."/>
            <person name="Karrer K.M."/>
            <person name="Sun L."/>
            <person name="Manning G."/>
            <person name="Elde N.C."/>
            <person name="Turkewitz A.P."/>
            <person name="Asai D.J."/>
            <person name="Wilkes D.E."/>
            <person name="Wang Y."/>
            <person name="Cai H."/>
            <person name="Collins K."/>
            <person name="Stewart B.A."/>
            <person name="Lee S.R."/>
            <person name="Wilamowska K."/>
            <person name="Weinberg Z."/>
            <person name="Ruzzo W.L."/>
            <person name="Wloga D."/>
            <person name="Gaertig J."/>
            <person name="Frankel J."/>
            <person name="Tsao C.-C."/>
            <person name="Gorovsky M.A."/>
            <person name="Keeling P.J."/>
            <person name="Waller R.F."/>
            <person name="Patron N.J."/>
            <person name="Cherry J.M."/>
            <person name="Stover N.A."/>
            <person name="Krieger C.J."/>
            <person name="del Toro C."/>
            <person name="Ryder H.F."/>
            <person name="Williamson S.C."/>
            <person name="Barbeau R.A."/>
            <person name="Hamilton E.P."/>
            <person name="Orias E."/>
        </authorList>
    </citation>
    <scope>NUCLEOTIDE SEQUENCE [LARGE SCALE GENOMIC DNA]</scope>
    <source>
        <strain evidence="3">SB210</strain>
    </source>
</reference>
<evidence type="ECO:0000256" key="1">
    <source>
        <dbReference type="SAM" id="Phobius"/>
    </source>
</evidence>
<dbReference type="GeneID" id="24439993"/>
<accession>W7WW68</accession>
<feature type="transmembrane region" description="Helical" evidence="1">
    <location>
        <begin position="94"/>
        <end position="115"/>
    </location>
</feature>